<name>A0A1A9VL56_GLOAU</name>
<dbReference type="Proteomes" id="UP000078200">
    <property type="component" value="Unassembled WGS sequence"/>
</dbReference>
<evidence type="ECO:0000313" key="2">
    <source>
        <dbReference type="EnsemblMetazoa" id="GAUT040338-PA"/>
    </source>
</evidence>
<keyword evidence="3" id="KW-1185">Reference proteome</keyword>
<accession>A0A1A9VL56</accession>
<sequence length="111" mass="12709">MFSVFIVGNNLPNMERKCHKMKHHLSAMVEKFLLQFKIEVDFVLMVVARVVLVLVLVLLAALAAVVECDDNGDQKIWLVMLGCLSKRASCEGKHPCLLQKKKNTFKNYKKY</sequence>
<dbReference type="EnsemblMetazoa" id="GAUT040338-RA">
    <property type="protein sequence ID" value="GAUT040338-PA"/>
    <property type="gene ID" value="GAUT040338"/>
</dbReference>
<organism evidence="2 3">
    <name type="scientific">Glossina austeni</name>
    <name type="common">Savannah tsetse fly</name>
    <dbReference type="NCBI Taxonomy" id="7395"/>
    <lineage>
        <taxon>Eukaryota</taxon>
        <taxon>Metazoa</taxon>
        <taxon>Ecdysozoa</taxon>
        <taxon>Arthropoda</taxon>
        <taxon>Hexapoda</taxon>
        <taxon>Insecta</taxon>
        <taxon>Pterygota</taxon>
        <taxon>Neoptera</taxon>
        <taxon>Endopterygota</taxon>
        <taxon>Diptera</taxon>
        <taxon>Brachycera</taxon>
        <taxon>Muscomorpha</taxon>
        <taxon>Hippoboscoidea</taxon>
        <taxon>Glossinidae</taxon>
        <taxon>Glossina</taxon>
    </lineage>
</organism>
<reference evidence="2" key="1">
    <citation type="submission" date="2020-05" db="UniProtKB">
        <authorList>
            <consortium name="EnsemblMetazoa"/>
        </authorList>
    </citation>
    <scope>IDENTIFICATION</scope>
    <source>
        <strain evidence="2">TTRI</strain>
    </source>
</reference>
<evidence type="ECO:0000313" key="3">
    <source>
        <dbReference type="Proteomes" id="UP000078200"/>
    </source>
</evidence>
<protein>
    <submittedName>
        <fullName evidence="2">Uncharacterized protein</fullName>
    </submittedName>
</protein>
<keyword evidence="1" id="KW-0812">Transmembrane</keyword>
<dbReference type="AlphaFoldDB" id="A0A1A9VL56"/>
<evidence type="ECO:0000256" key="1">
    <source>
        <dbReference type="SAM" id="Phobius"/>
    </source>
</evidence>
<keyword evidence="1" id="KW-0472">Membrane</keyword>
<feature type="transmembrane region" description="Helical" evidence="1">
    <location>
        <begin position="42"/>
        <end position="66"/>
    </location>
</feature>
<keyword evidence="1" id="KW-1133">Transmembrane helix</keyword>
<proteinExistence type="predicted"/>
<dbReference type="VEuPathDB" id="VectorBase:GAUT040338"/>